<keyword evidence="3" id="KW-0288">FMN</keyword>
<evidence type="ECO:0000256" key="3">
    <source>
        <dbReference type="ARBA" id="ARBA00022643"/>
    </source>
</evidence>
<evidence type="ECO:0000313" key="6">
    <source>
        <dbReference type="EMBL" id="SDM80401.1"/>
    </source>
</evidence>
<dbReference type="GO" id="GO:0010181">
    <property type="term" value="F:FMN binding"/>
    <property type="evidence" value="ECO:0007669"/>
    <property type="project" value="InterPro"/>
</dbReference>
<dbReference type="AlphaFoldDB" id="A0A1G9W841"/>
<comment type="cofactor">
    <cofactor evidence="1">
        <name>FMN</name>
        <dbReference type="ChEBI" id="CHEBI:58210"/>
    </cofactor>
</comment>
<dbReference type="Gene3D" id="2.30.110.10">
    <property type="entry name" value="Electron Transport, Fmn-binding Protein, Chain A"/>
    <property type="match status" value="1"/>
</dbReference>
<dbReference type="SMART" id="SM00903">
    <property type="entry name" value="Flavin_Reduct"/>
    <property type="match status" value="1"/>
</dbReference>
<dbReference type="EMBL" id="FNID01000005">
    <property type="protein sequence ID" value="SDM80401.1"/>
    <property type="molecule type" value="Genomic_DNA"/>
</dbReference>
<sequence length="197" mass="21783">MRDLKPRHAHDLLTSSIIPRPIAWVSTINAKGAPNLAPFSFFTGVSWYPPVLAFSAVNREDGSKKDTVINIEETKEFVINLVSKDLLHPMECSAGPIPFGEDITFIKGITLAPSKTIRPSRICEARVSFECVLDRIVSVSEGANAGNLIIGRVLSMYAQDEIVKDEREIDWQGLDALGRLSGNRYCTIQSIIESETH</sequence>
<evidence type="ECO:0000256" key="4">
    <source>
        <dbReference type="ARBA" id="ARBA00038054"/>
    </source>
</evidence>
<gene>
    <name evidence="6" type="ORF">SAMN05192585_10565</name>
</gene>
<reference evidence="6 7" key="1">
    <citation type="submission" date="2016-10" db="EMBL/GenBank/DDBJ databases">
        <authorList>
            <person name="de Groot N.N."/>
        </authorList>
    </citation>
    <scope>NUCLEOTIDE SEQUENCE [LARGE SCALE GENOMIC DNA]</scope>
    <source>
        <strain evidence="6 7">CGMCC 1.5012</strain>
    </source>
</reference>
<accession>A0A1G9W841</accession>
<dbReference type="PANTHER" id="PTHR33798">
    <property type="entry name" value="FLAVOPROTEIN OXYGENASE"/>
    <property type="match status" value="1"/>
</dbReference>
<dbReference type="SUPFAM" id="SSF50475">
    <property type="entry name" value="FMN-binding split barrel"/>
    <property type="match status" value="1"/>
</dbReference>
<keyword evidence="2" id="KW-0285">Flavoprotein</keyword>
<dbReference type="PANTHER" id="PTHR33798:SF5">
    <property type="entry name" value="FLAVIN REDUCTASE LIKE DOMAIN-CONTAINING PROTEIN"/>
    <property type="match status" value="1"/>
</dbReference>
<proteinExistence type="inferred from homology"/>
<dbReference type="InterPro" id="IPR002563">
    <property type="entry name" value="Flavin_Rdtase-like_dom"/>
</dbReference>
<dbReference type="Proteomes" id="UP000199182">
    <property type="component" value="Unassembled WGS sequence"/>
</dbReference>
<dbReference type="STRING" id="258515.SAMN05192585_10565"/>
<organism evidence="6 7">
    <name type="scientific">Acetanaerobacterium elongatum</name>
    <dbReference type="NCBI Taxonomy" id="258515"/>
    <lineage>
        <taxon>Bacteria</taxon>
        <taxon>Bacillati</taxon>
        <taxon>Bacillota</taxon>
        <taxon>Clostridia</taxon>
        <taxon>Eubacteriales</taxon>
        <taxon>Oscillospiraceae</taxon>
        <taxon>Acetanaerobacterium</taxon>
    </lineage>
</organism>
<keyword evidence="7" id="KW-1185">Reference proteome</keyword>
<evidence type="ECO:0000256" key="1">
    <source>
        <dbReference type="ARBA" id="ARBA00001917"/>
    </source>
</evidence>
<dbReference type="GO" id="GO:0016646">
    <property type="term" value="F:oxidoreductase activity, acting on the CH-NH group of donors, NAD or NADP as acceptor"/>
    <property type="evidence" value="ECO:0007669"/>
    <property type="project" value="UniProtKB-ARBA"/>
</dbReference>
<evidence type="ECO:0000313" key="7">
    <source>
        <dbReference type="Proteomes" id="UP000199182"/>
    </source>
</evidence>
<evidence type="ECO:0000256" key="2">
    <source>
        <dbReference type="ARBA" id="ARBA00022630"/>
    </source>
</evidence>
<dbReference type="Pfam" id="PF01613">
    <property type="entry name" value="Flavin_Reduct"/>
    <property type="match status" value="1"/>
</dbReference>
<feature type="domain" description="Flavin reductase like" evidence="5">
    <location>
        <begin position="15"/>
        <end position="172"/>
    </location>
</feature>
<name>A0A1G9W841_9FIRM</name>
<comment type="similarity">
    <text evidence="4">Belongs to the flavoredoxin family.</text>
</comment>
<dbReference type="InterPro" id="IPR012349">
    <property type="entry name" value="Split_barrel_FMN-bd"/>
</dbReference>
<protein>
    <submittedName>
        <fullName evidence="6">NADH-FMN oxidoreductase RutF, flavin reductase (DIM6/NTAB) family</fullName>
    </submittedName>
</protein>
<evidence type="ECO:0000259" key="5">
    <source>
        <dbReference type="SMART" id="SM00903"/>
    </source>
</evidence>